<evidence type="ECO:0000313" key="3">
    <source>
        <dbReference type="EMBL" id="KAI5076173.1"/>
    </source>
</evidence>
<dbReference type="SUPFAM" id="SSF55455">
    <property type="entry name" value="SRF-like"/>
    <property type="match status" value="1"/>
</dbReference>
<gene>
    <name evidence="3" type="ORF">GOP47_0008238</name>
</gene>
<dbReference type="PROSITE" id="PS51297">
    <property type="entry name" value="K_BOX"/>
    <property type="match status" value="1"/>
</dbReference>
<dbReference type="AlphaFoldDB" id="A0A9D4UYY6"/>
<proteinExistence type="predicted"/>
<name>A0A9D4UYY6_ADICA</name>
<dbReference type="GO" id="GO:0046983">
    <property type="term" value="F:protein dimerization activity"/>
    <property type="evidence" value="ECO:0007669"/>
    <property type="project" value="InterPro"/>
</dbReference>
<sequence length="223" mass="25195">MQFHPQEDKDDAVRNTSYETSCKVSQLANGSLHANAQLRLIGLQAALVATLIFSSTGRLSEFAAPSMSEVLKKYHETPGMTQAIGHPCQNLEFWKHEAVLLKKQIDFLQLQQSYVMGENLTCFQLKDLEILESRLCVAINKIKEKKVECFQLHAQEMAKKEHLLLAENTMLRLKIADLESKRHRMESSDPSSEGGVDLTRQQSGSKEFNVTLELGLNRRYASS</sequence>
<organism evidence="3 4">
    <name type="scientific">Adiantum capillus-veneris</name>
    <name type="common">Maidenhair fern</name>
    <dbReference type="NCBI Taxonomy" id="13818"/>
    <lineage>
        <taxon>Eukaryota</taxon>
        <taxon>Viridiplantae</taxon>
        <taxon>Streptophyta</taxon>
        <taxon>Embryophyta</taxon>
        <taxon>Tracheophyta</taxon>
        <taxon>Polypodiopsida</taxon>
        <taxon>Polypodiidae</taxon>
        <taxon>Polypodiales</taxon>
        <taxon>Pteridineae</taxon>
        <taxon>Pteridaceae</taxon>
        <taxon>Vittarioideae</taxon>
        <taxon>Adiantum</taxon>
    </lineage>
</organism>
<dbReference type="EMBL" id="JABFUD020000008">
    <property type="protein sequence ID" value="KAI5076173.1"/>
    <property type="molecule type" value="Genomic_DNA"/>
</dbReference>
<dbReference type="Pfam" id="PF01486">
    <property type="entry name" value="K-box"/>
    <property type="match status" value="1"/>
</dbReference>
<dbReference type="GO" id="GO:0003677">
    <property type="term" value="F:DNA binding"/>
    <property type="evidence" value="ECO:0007669"/>
    <property type="project" value="InterPro"/>
</dbReference>
<comment type="caution">
    <text evidence="3">The sequence shown here is derived from an EMBL/GenBank/DDBJ whole genome shotgun (WGS) entry which is preliminary data.</text>
</comment>
<evidence type="ECO:0000256" key="1">
    <source>
        <dbReference type="SAM" id="MobiDB-lite"/>
    </source>
</evidence>
<evidence type="ECO:0000259" key="2">
    <source>
        <dbReference type="PROSITE" id="PS51297"/>
    </source>
</evidence>
<reference evidence="3" key="1">
    <citation type="submission" date="2021-01" db="EMBL/GenBank/DDBJ databases">
        <title>Adiantum capillus-veneris genome.</title>
        <authorList>
            <person name="Fang Y."/>
            <person name="Liao Q."/>
        </authorList>
    </citation>
    <scope>NUCLEOTIDE SEQUENCE</scope>
    <source>
        <strain evidence="3">H3</strain>
        <tissue evidence="3">Leaf</tissue>
    </source>
</reference>
<evidence type="ECO:0000313" key="4">
    <source>
        <dbReference type="Proteomes" id="UP000886520"/>
    </source>
</evidence>
<accession>A0A9D4UYY6</accession>
<dbReference type="InterPro" id="IPR036879">
    <property type="entry name" value="TF_MADSbox_sf"/>
</dbReference>
<protein>
    <recommendedName>
        <fullName evidence="2">K-box domain-containing protein</fullName>
    </recommendedName>
</protein>
<feature type="domain" description="K-box" evidence="2">
    <location>
        <begin position="91"/>
        <end position="181"/>
    </location>
</feature>
<dbReference type="GO" id="GO:0003700">
    <property type="term" value="F:DNA-binding transcription factor activity"/>
    <property type="evidence" value="ECO:0007669"/>
    <property type="project" value="InterPro"/>
</dbReference>
<dbReference type="Proteomes" id="UP000886520">
    <property type="component" value="Chromosome 8"/>
</dbReference>
<dbReference type="OrthoDB" id="1898716at2759"/>
<feature type="region of interest" description="Disordered" evidence="1">
    <location>
        <begin position="182"/>
        <end position="204"/>
    </location>
</feature>
<dbReference type="InterPro" id="IPR002487">
    <property type="entry name" value="TF_Kbox"/>
</dbReference>
<dbReference type="GO" id="GO:0005634">
    <property type="term" value="C:nucleus"/>
    <property type="evidence" value="ECO:0007669"/>
    <property type="project" value="InterPro"/>
</dbReference>
<keyword evidence="4" id="KW-1185">Reference proteome</keyword>